<sequence>MTVGAKDKAKRKPAFALTPPAPIKVFLAGSFIVPKVPPKVVKSNALNHFMPSTFMKRPEKNKIATAKAM</sequence>
<proteinExistence type="predicted"/>
<evidence type="ECO:0000313" key="1">
    <source>
        <dbReference type="EMBL" id="MPM70312.1"/>
    </source>
</evidence>
<organism evidence="1">
    <name type="scientific">bioreactor metagenome</name>
    <dbReference type="NCBI Taxonomy" id="1076179"/>
    <lineage>
        <taxon>unclassified sequences</taxon>
        <taxon>metagenomes</taxon>
        <taxon>ecological metagenomes</taxon>
    </lineage>
</organism>
<gene>
    <name evidence="1" type="ORF">SDC9_117267</name>
</gene>
<accession>A0A645BYB3</accession>
<protein>
    <submittedName>
        <fullName evidence="1">Uncharacterized protein</fullName>
    </submittedName>
</protein>
<dbReference type="AlphaFoldDB" id="A0A645BYB3"/>
<reference evidence="1" key="1">
    <citation type="submission" date="2019-08" db="EMBL/GenBank/DDBJ databases">
        <authorList>
            <person name="Kucharzyk K."/>
            <person name="Murdoch R.W."/>
            <person name="Higgins S."/>
            <person name="Loffler F."/>
        </authorList>
    </citation>
    <scope>NUCLEOTIDE SEQUENCE</scope>
</reference>
<dbReference type="EMBL" id="VSSQ01023401">
    <property type="protein sequence ID" value="MPM70312.1"/>
    <property type="molecule type" value="Genomic_DNA"/>
</dbReference>
<comment type="caution">
    <text evidence="1">The sequence shown here is derived from an EMBL/GenBank/DDBJ whole genome shotgun (WGS) entry which is preliminary data.</text>
</comment>
<name>A0A645BYB3_9ZZZZ</name>